<evidence type="ECO:0000256" key="1">
    <source>
        <dbReference type="SAM" id="MobiDB-lite"/>
    </source>
</evidence>
<dbReference type="PANTHER" id="PTHR33180:SF31">
    <property type="entry name" value="POLYPROTEIN PROTEIN"/>
    <property type="match status" value="1"/>
</dbReference>
<protein>
    <submittedName>
        <fullName evidence="2">Uncharacterized protein</fullName>
    </submittedName>
</protein>
<proteinExistence type="predicted"/>
<dbReference type="Proteomes" id="UP001234989">
    <property type="component" value="Chromosome 3"/>
</dbReference>
<name>A0AAF0Q8D7_SOLVR</name>
<reference evidence="2" key="1">
    <citation type="submission" date="2023-08" db="EMBL/GenBank/DDBJ databases">
        <title>A de novo genome assembly of Solanum verrucosum Schlechtendal, a Mexican diploid species geographically isolated from the other diploid A-genome species in potato relatives.</title>
        <authorList>
            <person name="Hosaka K."/>
        </authorList>
    </citation>
    <scope>NUCLEOTIDE SEQUENCE</scope>
    <source>
        <tissue evidence="2">Young leaves</tissue>
    </source>
</reference>
<gene>
    <name evidence="2" type="ORF">MTR67_012329</name>
</gene>
<dbReference type="PANTHER" id="PTHR33180">
    <property type="entry name" value="PHOTOSYSTEM II CP43 REACTION CENTER PROTEIN"/>
    <property type="match status" value="1"/>
</dbReference>
<feature type="region of interest" description="Disordered" evidence="1">
    <location>
        <begin position="66"/>
        <end position="130"/>
    </location>
</feature>
<accession>A0AAF0Q8D7</accession>
<evidence type="ECO:0000313" key="3">
    <source>
        <dbReference type="Proteomes" id="UP001234989"/>
    </source>
</evidence>
<keyword evidence="3" id="KW-1185">Reference proteome</keyword>
<sequence length="234" mass="25760">MTRGKARGAAIISWRPIQCGLATGPRTTSRTMARGMARPKVPGRSQPPRKRARGIVINEGVTPFRTTQAIHPPIGGKGKSKGPIERTPSEESSDSMGIYATHLTTSESEDNSGDRSPASASEPKDNQTLKTRRAVLHSKSLHDPARIPVPPMPPLPPAQTAEQVPLVPPVQAPPPRSLNRLIAVELRTILEEKRLSIDGIVDMYPAVWNTIKFHKFEMFTNPRGSYIPSWVWKF</sequence>
<dbReference type="EMBL" id="CP133614">
    <property type="protein sequence ID" value="WMV18944.1"/>
    <property type="molecule type" value="Genomic_DNA"/>
</dbReference>
<organism evidence="2 3">
    <name type="scientific">Solanum verrucosum</name>
    <dbReference type="NCBI Taxonomy" id="315347"/>
    <lineage>
        <taxon>Eukaryota</taxon>
        <taxon>Viridiplantae</taxon>
        <taxon>Streptophyta</taxon>
        <taxon>Embryophyta</taxon>
        <taxon>Tracheophyta</taxon>
        <taxon>Spermatophyta</taxon>
        <taxon>Magnoliopsida</taxon>
        <taxon>eudicotyledons</taxon>
        <taxon>Gunneridae</taxon>
        <taxon>Pentapetalae</taxon>
        <taxon>asterids</taxon>
        <taxon>lamiids</taxon>
        <taxon>Solanales</taxon>
        <taxon>Solanaceae</taxon>
        <taxon>Solanoideae</taxon>
        <taxon>Solaneae</taxon>
        <taxon>Solanum</taxon>
    </lineage>
</organism>
<evidence type="ECO:0000313" key="2">
    <source>
        <dbReference type="EMBL" id="WMV18944.1"/>
    </source>
</evidence>
<dbReference type="AlphaFoldDB" id="A0AAF0Q8D7"/>